<evidence type="ECO:0000256" key="2">
    <source>
        <dbReference type="RuleBase" id="RU003707"/>
    </source>
</evidence>
<dbReference type="PROSITE" id="PS00166">
    <property type="entry name" value="ENOYL_COA_HYDRATASE"/>
    <property type="match status" value="1"/>
</dbReference>
<dbReference type="PANTHER" id="PTHR43802:SF1">
    <property type="entry name" value="IP11341P-RELATED"/>
    <property type="match status" value="1"/>
</dbReference>
<dbReference type="PANTHER" id="PTHR43802">
    <property type="entry name" value="ENOYL-COA HYDRATASE"/>
    <property type="match status" value="1"/>
</dbReference>
<proteinExistence type="inferred from homology"/>
<dbReference type="InterPro" id="IPR001753">
    <property type="entry name" value="Enoyl-CoA_hydra/iso"/>
</dbReference>
<dbReference type="Gene3D" id="3.90.226.10">
    <property type="entry name" value="2-enoyl-CoA Hydratase, Chain A, domain 1"/>
    <property type="match status" value="1"/>
</dbReference>
<dbReference type="SUPFAM" id="SSF52096">
    <property type="entry name" value="ClpP/crotonase"/>
    <property type="match status" value="1"/>
</dbReference>
<evidence type="ECO:0000313" key="3">
    <source>
        <dbReference type="EMBL" id="MFD1189907.1"/>
    </source>
</evidence>
<sequence length="244" mass="26141">MTEILTVERRDAVDYVTLNRPERLNALNQPLTDALLAYFEARRRDTECRLIVLAAAGRAFCSGADLKAGGQPDALRDGPNGDWTLRDLLKAMRACPQPIVTLVQGAAAGGGLAIVLASDIIVAGETAAFHPAFIKIGLSGSELAASWRLQRLLGQAVARDMLLTGRPMKAEEALARGLVSRLVPDDQLAAEGEAIAADLLKAAPDALRISKRTFDGTLEATSFETALELEERGQIQAIRAMRRG</sequence>
<protein>
    <submittedName>
        <fullName evidence="3">Enoyl-CoA hydratase/isomerase family protein</fullName>
    </submittedName>
</protein>
<dbReference type="Pfam" id="PF00378">
    <property type="entry name" value="ECH_1"/>
    <property type="match status" value="1"/>
</dbReference>
<dbReference type="Proteomes" id="UP001597216">
    <property type="component" value="Unassembled WGS sequence"/>
</dbReference>
<comment type="caution">
    <text evidence="3">The sequence shown here is derived from an EMBL/GenBank/DDBJ whole genome shotgun (WGS) entry which is preliminary data.</text>
</comment>
<evidence type="ECO:0000313" key="4">
    <source>
        <dbReference type="Proteomes" id="UP001597216"/>
    </source>
</evidence>
<name>A0ABW3SYN2_9CAUL</name>
<gene>
    <name evidence="3" type="ORF">ACFQ27_04885</name>
</gene>
<evidence type="ECO:0000256" key="1">
    <source>
        <dbReference type="ARBA" id="ARBA00005254"/>
    </source>
</evidence>
<organism evidence="3 4">
    <name type="scientific">Phenylobacterium conjunctum</name>
    <dbReference type="NCBI Taxonomy" id="1298959"/>
    <lineage>
        <taxon>Bacteria</taxon>
        <taxon>Pseudomonadati</taxon>
        <taxon>Pseudomonadota</taxon>
        <taxon>Alphaproteobacteria</taxon>
        <taxon>Caulobacterales</taxon>
        <taxon>Caulobacteraceae</taxon>
        <taxon>Phenylobacterium</taxon>
    </lineage>
</organism>
<comment type="similarity">
    <text evidence="1 2">Belongs to the enoyl-CoA hydratase/isomerase family.</text>
</comment>
<dbReference type="InterPro" id="IPR018376">
    <property type="entry name" value="Enoyl-CoA_hyd/isom_CS"/>
</dbReference>
<keyword evidence="4" id="KW-1185">Reference proteome</keyword>
<dbReference type="RefSeq" id="WP_374345117.1">
    <property type="nucleotide sequence ID" value="NZ_JBHTLQ010000007.1"/>
</dbReference>
<dbReference type="CDD" id="cd06558">
    <property type="entry name" value="crotonase-like"/>
    <property type="match status" value="1"/>
</dbReference>
<dbReference type="InterPro" id="IPR029045">
    <property type="entry name" value="ClpP/crotonase-like_dom_sf"/>
</dbReference>
<reference evidence="4" key="1">
    <citation type="journal article" date="2019" name="Int. J. Syst. Evol. Microbiol.">
        <title>The Global Catalogue of Microorganisms (GCM) 10K type strain sequencing project: providing services to taxonomists for standard genome sequencing and annotation.</title>
        <authorList>
            <consortium name="The Broad Institute Genomics Platform"/>
            <consortium name="The Broad Institute Genome Sequencing Center for Infectious Disease"/>
            <person name="Wu L."/>
            <person name="Ma J."/>
        </authorList>
    </citation>
    <scope>NUCLEOTIDE SEQUENCE [LARGE SCALE GENOMIC DNA]</scope>
    <source>
        <strain evidence="4">CCUG 55074</strain>
    </source>
</reference>
<dbReference type="EMBL" id="JBHTLQ010000007">
    <property type="protein sequence ID" value="MFD1189907.1"/>
    <property type="molecule type" value="Genomic_DNA"/>
</dbReference>
<accession>A0ABW3SYN2</accession>